<gene>
    <name evidence="3" type="ORF">P4H66_17820</name>
</gene>
<dbReference type="PANTHER" id="PTHR43022:SF1">
    <property type="entry name" value="PROTEIN SMF"/>
    <property type="match status" value="1"/>
</dbReference>
<dbReference type="InterPro" id="IPR003488">
    <property type="entry name" value="DprA"/>
</dbReference>
<dbReference type="Proteomes" id="UP001344632">
    <property type="component" value="Unassembled WGS sequence"/>
</dbReference>
<feature type="domain" description="Smf/DprA SLOG" evidence="2">
    <location>
        <begin position="99"/>
        <end position="291"/>
    </location>
</feature>
<organism evidence="3 4">
    <name type="scientific">Paenibacillus dokdonensis</name>
    <dbReference type="NCBI Taxonomy" id="2567944"/>
    <lineage>
        <taxon>Bacteria</taxon>
        <taxon>Bacillati</taxon>
        <taxon>Bacillota</taxon>
        <taxon>Bacilli</taxon>
        <taxon>Bacillales</taxon>
        <taxon>Paenibacillaceae</taxon>
        <taxon>Paenibacillus</taxon>
    </lineage>
</organism>
<dbReference type="RefSeq" id="WP_326089346.1">
    <property type="nucleotide sequence ID" value="NZ_JARLKZ010000014.1"/>
</dbReference>
<keyword evidence="4" id="KW-1185">Reference proteome</keyword>
<dbReference type="InterPro" id="IPR057666">
    <property type="entry name" value="DrpA_SLOG"/>
</dbReference>
<evidence type="ECO:0000256" key="1">
    <source>
        <dbReference type="ARBA" id="ARBA00006525"/>
    </source>
</evidence>
<evidence type="ECO:0000313" key="3">
    <source>
        <dbReference type="EMBL" id="MEC0241678.1"/>
    </source>
</evidence>
<comment type="similarity">
    <text evidence="1">Belongs to the DprA/Smf family.</text>
</comment>
<comment type="caution">
    <text evidence="3">The sequence shown here is derived from an EMBL/GenBank/DDBJ whole genome shotgun (WGS) entry which is preliminary data.</text>
</comment>
<sequence>MTVQRLNSDSLVLLLLCSDLAMSNFSVKPYTLKQWESLSKKLLMSNLKRPKAFLETTPIEWMTELQINNEEAKRIEKLLSRSGQLAIEIERLSSIGIWITTRAESTYPNRYKKLLRTNSPVVLYGAGDINILENRAIAIVGSRDVDQSGKEFTELVATTVVKNGYTVVSGGSRGVDSIAENAALLAKGKVISVLSDSLETTIRKKETRNQILNSNLLLLSAYNPIARFKGYTAIERNKHIYALADYTFVSSSDKKGGTWAGANENLNFAWNPLLVRNSIDVPEGNEALIKLGGIPILFDEVADASRNLDEFIELKKNIISHITTKPETMYNLFDTVWPVIEKYLHEDRSVNDVSIYFALYPEQARLWLEEGVKNNRIKRTTKGYKKTTPIPDHEQITLF</sequence>
<evidence type="ECO:0000259" key="2">
    <source>
        <dbReference type="Pfam" id="PF02481"/>
    </source>
</evidence>
<reference evidence="3 4" key="1">
    <citation type="submission" date="2023-03" db="EMBL/GenBank/DDBJ databases">
        <title>Bacillus Genome Sequencing.</title>
        <authorList>
            <person name="Dunlap C."/>
        </authorList>
    </citation>
    <scope>NUCLEOTIDE SEQUENCE [LARGE SCALE GENOMIC DNA]</scope>
    <source>
        <strain evidence="3 4">BD-525</strain>
    </source>
</reference>
<dbReference type="Pfam" id="PF02481">
    <property type="entry name" value="DNA_processg_A"/>
    <property type="match status" value="1"/>
</dbReference>
<proteinExistence type="inferred from homology"/>
<dbReference type="PANTHER" id="PTHR43022">
    <property type="entry name" value="PROTEIN SMF"/>
    <property type="match status" value="1"/>
</dbReference>
<dbReference type="EMBL" id="JARLKZ010000014">
    <property type="protein sequence ID" value="MEC0241678.1"/>
    <property type="molecule type" value="Genomic_DNA"/>
</dbReference>
<evidence type="ECO:0000313" key="4">
    <source>
        <dbReference type="Proteomes" id="UP001344632"/>
    </source>
</evidence>
<protein>
    <submittedName>
        <fullName evidence="3">DNA-processing protein DprA</fullName>
    </submittedName>
</protein>
<name>A0ABU6GQM5_9BACL</name>
<dbReference type="Gene3D" id="3.40.50.450">
    <property type="match status" value="1"/>
</dbReference>
<accession>A0ABU6GQM5</accession>
<dbReference type="SUPFAM" id="SSF102405">
    <property type="entry name" value="MCP/YpsA-like"/>
    <property type="match status" value="1"/>
</dbReference>